<keyword evidence="5 7" id="KW-0418">Kinase</keyword>
<dbReference type="InterPro" id="IPR005467">
    <property type="entry name" value="His_kinase_dom"/>
</dbReference>
<dbReference type="EMBL" id="CP076459">
    <property type="protein sequence ID" value="QWQ31270.1"/>
    <property type="molecule type" value="Genomic_DNA"/>
</dbReference>
<dbReference type="GO" id="GO:0000155">
    <property type="term" value="F:phosphorelay sensor kinase activity"/>
    <property type="evidence" value="ECO:0007669"/>
    <property type="project" value="TreeGrafter"/>
</dbReference>
<organism evidence="7 8">
    <name type="scientific">Candidatus Minimicrobia vallesae</name>
    <dbReference type="NCBI Taxonomy" id="2841264"/>
    <lineage>
        <taxon>Bacteria</taxon>
        <taxon>Candidatus Saccharimonadota</taxon>
        <taxon>Candidatus Saccharimonadota incertae sedis</taxon>
        <taxon>Candidatus Minimicrobia</taxon>
    </lineage>
</organism>
<evidence type="ECO:0000259" key="6">
    <source>
        <dbReference type="PROSITE" id="PS50109"/>
    </source>
</evidence>
<dbReference type="KEGG" id="mvl:KOY49_03755"/>
<sequence length="154" mass="17220">MINRRLDVAQILRDEVALLKVVADQRSVEMDLKIDKKVPLITADSEKIRQVMLNMIDNAIYYSNPHKKVIISLKNSNGAIEFTVKDSGIGVPKSEQANLFGKFFRGTNARKKRPDGTGVGLFLARKVILSHDGEMIFESEEGKGSTFGFKLPVR</sequence>
<dbReference type="InterPro" id="IPR004358">
    <property type="entry name" value="Sig_transdc_His_kin-like_C"/>
</dbReference>
<dbReference type="RefSeq" id="WP_232736066.1">
    <property type="nucleotide sequence ID" value="NZ_CP076459.1"/>
</dbReference>
<feature type="domain" description="Histidine kinase" evidence="6">
    <location>
        <begin position="1"/>
        <end position="154"/>
    </location>
</feature>
<keyword evidence="4" id="KW-0808">Transferase</keyword>
<dbReference type="Pfam" id="PF02518">
    <property type="entry name" value="HATPase_c"/>
    <property type="match status" value="1"/>
</dbReference>
<dbReference type="PRINTS" id="PR00344">
    <property type="entry name" value="BCTRLSENSOR"/>
</dbReference>
<dbReference type="FunFam" id="3.30.565.10:FF:000006">
    <property type="entry name" value="Sensor histidine kinase WalK"/>
    <property type="match status" value="1"/>
</dbReference>
<dbReference type="InterPro" id="IPR003594">
    <property type="entry name" value="HATPase_dom"/>
</dbReference>
<evidence type="ECO:0000256" key="5">
    <source>
        <dbReference type="ARBA" id="ARBA00022777"/>
    </source>
</evidence>
<evidence type="ECO:0000256" key="4">
    <source>
        <dbReference type="ARBA" id="ARBA00022679"/>
    </source>
</evidence>
<dbReference type="InterPro" id="IPR036890">
    <property type="entry name" value="HATPase_C_sf"/>
</dbReference>
<keyword evidence="3" id="KW-0597">Phosphoprotein</keyword>
<dbReference type="PROSITE" id="PS50109">
    <property type="entry name" value="HIS_KIN"/>
    <property type="match status" value="1"/>
</dbReference>
<evidence type="ECO:0000313" key="7">
    <source>
        <dbReference type="EMBL" id="QWQ31270.1"/>
    </source>
</evidence>
<dbReference type="SUPFAM" id="SSF55874">
    <property type="entry name" value="ATPase domain of HSP90 chaperone/DNA topoisomerase II/histidine kinase"/>
    <property type="match status" value="1"/>
</dbReference>
<dbReference type="EC" id="2.7.13.3" evidence="2"/>
<reference evidence="7" key="1">
    <citation type="submission" date="2021-06" db="EMBL/GenBank/DDBJ databases">
        <title>An adapted protocol for Saccharibacteria cultivation: two new species join this phylum of Candidate Phyla Radiations.</title>
        <authorList>
            <person name="Ibrahim A."/>
            <person name="Maatouk M."/>
            <person name="Raoult D."/>
            <person name="Bittar F."/>
        </authorList>
    </citation>
    <scope>NUCLEOTIDE SEQUENCE</scope>
    <source>
        <strain evidence="7">IHU2</strain>
    </source>
</reference>
<dbReference type="SMART" id="SM00387">
    <property type="entry name" value="HATPase_c"/>
    <property type="match status" value="1"/>
</dbReference>
<dbReference type="AlphaFoldDB" id="A0A8F1MA08"/>
<accession>A0A8F1MA08</accession>
<dbReference type="PANTHER" id="PTHR43547:SF2">
    <property type="entry name" value="HYBRID SIGNAL TRANSDUCTION HISTIDINE KINASE C"/>
    <property type="match status" value="1"/>
</dbReference>
<dbReference type="Proteomes" id="UP000677117">
    <property type="component" value="Chromosome"/>
</dbReference>
<protein>
    <recommendedName>
        <fullName evidence="2">histidine kinase</fullName>
        <ecNumber evidence="2">2.7.13.3</ecNumber>
    </recommendedName>
</protein>
<evidence type="ECO:0000256" key="1">
    <source>
        <dbReference type="ARBA" id="ARBA00000085"/>
    </source>
</evidence>
<proteinExistence type="predicted"/>
<comment type="catalytic activity">
    <reaction evidence="1">
        <text>ATP + protein L-histidine = ADP + protein N-phospho-L-histidine.</text>
        <dbReference type="EC" id="2.7.13.3"/>
    </reaction>
</comment>
<name>A0A8F1MA08_9BACT</name>
<evidence type="ECO:0000256" key="3">
    <source>
        <dbReference type="ARBA" id="ARBA00022553"/>
    </source>
</evidence>
<gene>
    <name evidence="7" type="ORF">KOY49_03755</name>
</gene>
<dbReference type="Gene3D" id="3.30.565.10">
    <property type="entry name" value="Histidine kinase-like ATPase, C-terminal domain"/>
    <property type="match status" value="1"/>
</dbReference>
<keyword evidence="8" id="KW-1185">Reference proteome</keyword>
<evidence type="ECO:0000313" key="8">
    <source>
        <dbReference type="Proteomes" id="UP000677117"/>
    </source>
</evidence>
<evidence type="ECO:0000256" key="2">
    <source>
        <dbReference type="ARBA" id="ARBA00012438"/>
    </source>
</evidence>
<dbReference type="PANTHER" id="PTHR43547">
    <property type="entry name" value="TWO-COMPONENT HISTIDINE KINASE"/>
    <property type="match status" value="1"/>
</dbReference>